<sequence length="255" mass="29223">MTNKHLIYMLSKIQFGRIPNTIFLSVSDYILEALRKEYPVVLPKKNVQTFKIEFKGVGVPEMIQEEDPVLTLASANKDWAIRITPEHVILHTKNYDCFDDFEMRMKKIFSALQTTLNISHFSFIGMRFLNKFPHSVGLLNEFGINRSEFLQPIIDGYNRGGSNLSARYEDMEKRYFLSINSGVVINGPKITPELAELASDILNPVEVDAGVVAHFDIDSFYFLEDRMEEFNIDVISNKLNELRVASNAIFKNIVS</sequence>
<accession>A0ABW1Q2W2</accession>
<keyword evidence="2" id="KW-1185">Reference proteome</keyword>
<dbReference type="NCBIfam" id="TIGR04255">
    <property type="entry name" value="sporadTIGR04255"/>
    <property type="match status" value="1"/>
</dbReference>
<comment type="caution">
    <text evidence="1">The sequence shown here is derived from an EMBL/GenBank/DDBJ whole genome shotgun (WGS) entry which is preliminary data.</text>
</comment>
<dbReference type="EMBL" id="JBHSRG010000010">
    <property type="protein sequence ID" value="MFC6122593.1"/>
    <property type="molecule type" value="Genomic_DNA"/>
</dbReference>
<protein>
    <submittedName>
        <fullName evidence="1">TIGR04255 family protein</fullName>
    </submittedName>
</protein>
<proteinExistence type="predicted"/>
<dbReference type="RefSeq" id="WP_378109123.1">
    <property type="nucleotide sequence ID" value="NZ_JBHSRG010000010.1"/>
</dbReference>
<evidence type="ECO:0000313" key="1">
    <source>
        <dbReference type="EMBL" id="MFC6122593.1"/>
    </source>
</evidence>
<reference evidence="2" key="1">
    <citation type="journal article" date="2019" name="Int. J. Syst. Evol. Microbiol.">
        <title>The Global Catalogue of Microorganisms (GCM) 10K type strain sequencing project: providing services to taxonomists for standard genome sequencing and annotation.</title>
        <authorList>
            <consortium name="The Broad Institute Genomics Platform"/>
            <consortium name="The Broad Institute Genome Sequencing Center for Infectious Disease"/>
            <person name="Wu L."/>
            <person name="Ma J."/>
        </authorList>
    </citation>
    <scope>NUCLEOTIDE SEQUENCE [LARGE SCALE GENOMIC DNA]</scope>
    <source>
        <strain evidence="2">JCM30009</strain>
    </source>
</reference>
<dbReference type="Proteomes" id="UP001596169">
    <property type="component" value="Unassembled WGS sequence"/>
</dbReference>
<dbReference type="InterPro" id="IPR026349">
    <property type="entry name" value="CHP04255"/>
</dbReference>
<evidence type="ECO:0000313" key="2">
    <source>
        <dbReference type="Proteomes" id="UP001596169"/>
    </source>
</evidence>
<name>A0ABW1Q2W2_9ENTR</name>
<gene>
    <name evidence="1" type="ORF">ACFPZP_16185</name>
</gene>
<organism evidence="1 2">
    <name type="scientific">Citrobacter bitternis</name>
    <dbReference type="NCBI Taxonomy" id="1585982"/>
    <lineage>
        <taxon>Bacteria</taxon>
        <taxon>Pseudomonadati</taxon>
        <taxon>Pseudomonadota</taxon>
        <taxon>Gammaproteobacteria</taxon>
        <taxon>Enterobacterales</taxon>
        <taxon>Enterobacteriaceae</taxon>
        <taxon>Citrobacter</taxon>
    </lineage>
</organism>